<keyword evidence="2" id="KW-1185">Reference proteome</keyword>
<dbReference type="EMBL" id="JARBHB010000003">
    <property type="protein sequence ID" value="KAJ8891024.1"/>
    <property type="molecule type" value="Genomic_DNA"/>
</dbReference>
<sequence>MSQNISQSRAAVDMNPVNEFFEIISEELEGIPPENIWNYEYSLQDDSGSKIFIVKRGAKLPEMIKNATKVSVSIMMCSNAVGTLGPVYVTYKTDGLNQCRLEGGPSGTRYNQSKSGWFNSCIFEDCIERMRFPMLKKKTKWYKCPYRRQPKFPFELPGSGPLSG</sequence>
<name>A0ABQ9I452_9NEOP</name>
<organism evidence="1 2">
    <name type="scientific">Dryococelus australis</name>
    <dbReference type="NCBI Taxonomy" id="614101"/>
    <lineage>
        <taxon>Eukaryota</taxon>
        <taxon>Metazoa</taxon>
        <taxon>Ecdysozoa</taxon>
        <taxon>Arthropoda</taxon>
        <taxon>Hexapoda</taxon>
        <taxon>Insecta</taxon>
        <taxon>Pterygota</taxon>
        <taxon>Neoptera</taxon>
        <taxon>Polyneoptera</taxon>
        <taxon>Phasmatodea</taxon>
        <taxon>Verophasmatodea</taxon>
        <taxon>Anareolatae</taxon>
        <taxon>Phasmatidae</taxon>
        <taxon>Eurycanthinae</taxon>
        <taxon>Dryococelus</taxon>
    </lineage>
</organism>
<dbReference type="Proteomes" id="UP001159363">
    <property type="component" value="Chromosome 3"/>
</dbReference>
<proteinExistence type="predicted"/>
<reference evidence="1 2" key="1">
    <citation type="submission" date="2023-02" db="EMBL/GenBank/DDBJ databases">
        <title>LHISI_Scaffold_Assembly.</title>
        <authorList>
            <person name="Stuart O.P."/>
            <person name="Cleave R."/>
            <person name="Magrath M.J.L."/>
            <person name="Mikheyev A.S."/>
        </authorList>
    </citation>
    <scope>NUCLEOTIDE SEQUENCE [LARGE SCALE GENOMIC DNA]</scope>
    <source>
        <strain evidence="1">Daus_M_001</strain>
        <tissue evidence="1">Leg muscle</tissue>
    </source>
</reference>
<comment type="caution">
    <text evidence="1">The sequence shown here is derived from an EMBL/GenBank/DDBJ whole genome shotgun (WGS) entry which is preliminary data.</text>
</comment>
<evidence type="ECO:0000313" key="1">
    <source>
        <dbReference type="EMBL" id="KAJ8891024.1"/>
    </source>
</evidence>
<gene>
    <name evidence="1" type="ORF">PR048_010533</name>
</gene>
<accession>A0ABQ9I452</accession>
<protein>
    <submittedName>
        <fullName evidence="1">Uncharacterized protein</fullName>
    </submittedName>
</protein>
<evidence type="ECO:0000313" key="2">
    <source>
        <dbReference type="Proteomes" id="UP001159363"/>
    </source>
</evidence>